<gene>
    <name evidence="1" type="ORF">EH244_09845</name>
    <name evidence="2" type="ORF">EJO66_05955</name>
</gene>
<dbReference type="Proteomes" id="UP000271590">
    <property type="component" value="Unassembled WGS sequence"/>
</dbReference>
<reference evidence="2 3" key="2">
    <citation type="submission" date="2018-12" db="EMBL/GenBank/DDBJ databases">
        <title>The genome sequences of strain 502.</title>
        <authorList>
            <person name="Gao J."/>
            <person name="Sun J."/>
        </authorList>
    </citation>
    <scope>NUCLEOTIDE SEQUENCE [LARGE SCALE GENOMIC DNA]</scope>
    <source>
        <strain evidence="2 3">502</strain>
    </source>
</reference>
<reference evidence="1 4" key="1">
    <citation type="submission" date="2018-11" db="EMBL/GenBank/DDBJ databases">
        <title>The genome of Variovorax sp T529.</title>
        <authorList>
            <person name="Gao J."/>
        </authorList>
    </citation>
    <scope>NUCLEOTIDE SEQUENCE [LARGE SCALE GENOMIC DNA]</scope>
    <source>
        <strain evidence="1 4">T529</strain>
    </source>
</reference>
<proteinExistence type="predicted"/>
<evidence type="ECO:0000313" key="1">
    <source>
        <dbReference type="EMBL" id="RRH89868.1"/>
    </source>
</evidence>
<sequence>MAQVSQRTVFNGSALVRLLSRLTDADVREPRQATADRLSQWFGWTDAISLSAALDGAVAAAAPSRARASASAEERECVRARAALAKAVAEDGAVAAAVDFTPFRRRHLTLQQAMEAGIGPLRGRLRALLAARSPAMARLAAVDVVMEQVLAAREHSLLASVPALLEKHFTRLRQASPETMGEPDGEAGAGEWLHVFRKDMKNVLLAELDFRFQPVEGLLEALRMRQPECHE</sequence>
<dbReference type="EMBL" id="RQXU01000004">
    <property type="protein sequence ID" value="RRH89868.1"/>
    <property type="molecule type" value="Genomic_DNA"/>
</dbReference>
<dbReference type="AlphaFoldDB" id="A0A3P3EX10"/>
<dbReference type="Pfam" id="PF11828">
    <property type="entry name" value="DUF3348"/>
    <property type="match status" value="1"/>
</dbReference>
<dbReference type="InterPro" id="IPR021783">
    <property type="entry name" value="DUF3348"/>
</dbReference>
<accession>A0A3P3EX10</accession>
<comment type="caution">
    <text evidence="1">The sequence shown here is derived from an EMBL/GenBank/DDBJ whole genome shotgun (WGS) entry which is preliminary data.</text>
</comment>
<evidence type="ECO:0000313" key="2">
    <source>
        <dbReference type="EMBL" id="RSZ41468.1"/>
    </source>
</evidence>
<dbReference type="RefSeq" id="WP_124958204.1">
    <property type="nucleotide sequence ID" value="NZ_RQXU01000004.1"/>
</dbReference>
<evidence type="ECO:0000313" key="3">
    <source>
        <dbReference type="Proteomes" id="UP000271137"/>
    </source>
</evidence>
<dbReference type="EMBL" id="RXFQ01000003">
    <property type="protein sequence ID" value="RSZ41468.1"/>
    <property type="molecule type" value="Genomic_DNA"/>
</dbReference>
<keyword evidence="3" id="KW-1185">Reference proteome</keyword>
<dbReference type="Proteomes" id="UP000271137">
    <property type="component" value="Unassembled WGS sequence"/>
</dbReference>
<evidence type="ECO:0000313" key="4">
    <source>
        <dbReference type="Proteomes" id="UP000271590"/>
    </source>
</evidence>
<protein>
    <submittedName>
        <fullName evidence="1">DUF3348 domain-containing protein</fullName>
    </submittedName>
</protein>
<name>A0A3P3EX10_9BURK</name>
<organism evidence="1 4">
    <name type="scientific">Variovorax beijingensis</name>
    <dbReference type="NCBI Taxonomy" id="2496117"/>
    <lineage>
        <taxon>Bacteria</taxon>
        <taxon>Pseudomonadati</taxon>
        <taxon>Pseudomonadota</taxon>
        <taxon>Betaproteobacteria</taxon>
        <taxon>Burkholderiales</taxon>
        <taxon>Comamonadaceae</taxon>
        <taxon>Variovorax</taxon>
    </lineage>
</organism>